<name>M7SQ71_EUTLA</name>
<dbReference type="OMA" id="SAVRIYV"/>
<gene>
    <name evidence="8" type="ORF">UCREL1_4402</name>
</gene>
<organism evidence="8 9">
    <name type="scientific">Eutypa lata (strain UCR-EL1)</name>
    <name type="common">Grapevine dieback disease fungus</name>
    <name type="synonym">Eutypa armeniacae</name>
    <dbReference type="NCBI Taxonomy" id="1287681"/>
    <lineage>
        <taxon>Eukaryota</taxon>
        <taxon>Fungi</taxon>
        <taxon>Dikarya</taxon>
        <taxon>Ascomycota</taxon>
        <taxon>Pezizomycotina</taxon>
        <taxon>Sordariomycetes</taxon>
        <taxon>Xylariomycetidae</taxon>
        <taxon>Xylariales</taxon>
        <taxon>Diatrypaceae</taxon>
        <taxon>Eutypa</taxon>
    </lineage>
</organism>
<evidence type="ECO:0000256" key="5">
    <source>
        <dbReference type="ARBA" id="ARBA00038359"/>
    </source>
</evidence>
<dbReference type="AlphaFoldDB" id="M7SQ71"/>
<sequence length="373" mass="40846">MEVNPIIVAAFGPPPDGIDLAESQETAISVVAIVCTAIATIALGLRLWARNLQSFGMMADDWLMVVALIFTLGTLAITLLGARAGAGKHVWALEPQDVSNVFRLLFAYTYIYAGSVSFTKLSILLFYRRLFERGTKWFHIRLAFAFFLCVGYPITIWGVASGLCRPASFFWTQFIGETGTCINTNASFLSLTAINMVNDIVVLIVPLPEIMQLQMSTKRKVAVCGIMLLGSFVCIASIVRIWAFVEFTRATDITWVQAQVFLWSSVEPAFGIVSACLPNLRPLFRLAKKNLTSGGGGESSRGAYGYGTKATRVGNSYIRFGTGDDSSRNEEDEVALTSISKGDPTNSSLPHNTIVVRSDIHQVNQPNQFNQSR</sequence>
<dbReference type="EMBL" id="KB706212">
    <property type="protein sequence ID" value="EMR68594.1"/>
    <property type="molecule type" value="Genomic_DNA"/>
</dbReference>
<feature type="transmembrane region" description="Helical" evidence="6">
    <location>
        <begin position="105"/>
        <end position="127"/>
    </location>
</feature>
<evidence type="ECO:0000313" key="8">
    <source>
        <dbReference type="EMBL" id="EMR68594.1"/>
    </source>
</evidence>
<feature type="transmembrane region" description="Helical" evidence="6">
    <location>
        <begin position="260"/>
        <end position="280"/>
    </location>
</feature>
<reference evidence="9" key="1">
    <citation type="journal article" date="2013" name="Genome Announc.">
        <title>Draft genome sequence of the grapevine dieback fungus Eutypa lata UCR-EL1.</title>
        <authorList>
            <person name="Blanco-Ulate B."/>
            <person name="Rolshausen P.E."/>
            <person name="Cantu D."/>
        </authorList>
    </citation>
    <scope>NUCLEOTIDE SEQUENCE [LARGE SCALE GENOMIC DNA]</scope>
    <source>
        <strain evidence="9">UCR-EL1</strain>
    </source>
</reference>
<dbReference type="PANTHER" id="PTHR33048:SF163">
    <property type="entry name" value="INTEGRAL MEMBRANE PROTEIN (AFU_ORTHOLOGUE AFUA_8G05510)"/>
    <property type="match status" value="1"/>
</dbReference>
<comment type="similarity">
    <text evidence="5">Belongs to the SAT4 family.</text>
</comment>
<protein>
    <submittedName>
        <fullName evidence="8">Putative integral membrane protein pth11-like protein</fullName>
    </submittedName>
</protein>
<evidence type="ECO:0000259" key="7">
    <source>
        <dbReference type="Pfam" id="PF20684"/>
    </source>
</evidence>
<keyword evidence="2 6" id="KW-0812">Transmembrane</keyword>
<dbReference type="KEGG" id="ela:UCREL1_4402"/>
<comment type="subcellular location">
    <subcellularLocation>
        <location evidence="1">Membrane</location>
        <topology evidence="1">Multi-pass membrane protein</topology>
    </subcellularLocation>
</comment>
<dbReference type="PANTHER" id="PTHR33048">
    <property type="entry name" value="PTH11-LIKE INTEGRAL MEMBRANE PROTEIN (AFU_ORTHOLOGUE AFUA_5G11245)"/>
    <property type="match status" value="1"/>
</dbReference>
<dbReference type="Pfam" id="PF20684">
    <property type="entry name" value="Fung_rhodopsin"/>
    <property type="match status" value="1"/>
</dbReference>
<keyword evidence="3 6" id="KW-1133">Transmembrane helix</keyword>
<evidence type="ECO:0000256" key="2">
    <source>
        <dbReference type="ARBA" id="ARBA00022692"/>
    </source>
</evidence>
<evidence type="ECO:0000256" key="4">
    <source>
        <dbReference type="ARBA" id="ARBA00023136"/>
    </source>
</evidence>
<dbReference type="eggNOG" id="ENOG502SK46">
    <property type="taxonomic scope" value="Eukaryota"/>
</dbReference>
<dbReference type="GO" id="GO:0016020">
    <property type="term" value="C:membrane"/>
    <property type="evidence" value="ECO:0007669"/>
    <property type="project" value="UniProtKB-SubCell"/>
</dbReference>
<dbReference type="HOGENOM" id="CLU_028200_0_0_1"/>
<evidence type="ECO:0000256" key="3">
    <source>
        <dbReference type="ARBA" id="ARBA00022989"/>
    </source>
</evidence>
<feature type="transmembrane region" description="Helical" evidence="6">
    <location>
        <begin position="61"/>
        <end position="85"/>
    </location>
</feature>
<feature type="transmembrane region" description="Helical" evidence="6">
    <location>
        <begin position="27"/>
        <end position="49"/>
    </location>
</feature>
<dbReference type="Proteomes" id="UP000012174">
    <property type="component" value="Unassembled WGS sequence"/>
</dbReference>
<feature type="transmembrane region" description="Helical" evidence="6">
    <location>
        <begin position="221"/>
        <end position="245"/>
    </location>
</feature>
<evidence type="ECO:0000256" key="1">
    <source>
        <dbReference type="ARBA" id="ARBA00004141"/>
    </source>
</evidence>
<feature type="domain" description="Rhodopsin" evidence="7">
    <location>
        <begin position="45"/>
        <end position="285"/>
    </location>
</feature>
<dbReference type="InterPro" id="IPR049326">
    <property type="entry name" value="Rhodopsin_dom_fungi"/>
</dbReference>
<keyword evidence="9" id="KW-1185">Reference proteome</keyword>
<proteinExistence type="inferred from homology"/>
<feature type="transmembrane region" description="Helical" evidence="6">
    <location>
        <begin position="188"/>
        <end position="209"/>
    </location>
</feature>
<evidence type="ECO:0000256" key="6">
    <source>
        <dbReference type="SAM" id="Phobius"/>
    </source>
</evidence>
<dbReference type="OrthoDB" id="5429740at2759"/>
<accession>M7SQ71</accession>
<keyword evidence="4 6" id="KW-0472">Membrane</keyword>
<dbReference type="InterPro" id="IPR052337">
    <property type="entry name" value="SAT4-like"/>
</dbReference>
<evidence type="ECO:0000313" key="9">
    <source>
        <dbReference type="Proteomes" id="UP000012174"/>
    </source>
</evidence>
<feature type="transmembrane region" description="Helical" evidence="6">
    <location>
        <begin position="139"/>
        <end position="160"/>
    </location>
</feature>